<dbReference type="Proteomes" id="UP000615593">
    <property type="component" value="Unassembled WGS sequence"/>
</dbReference>
<name>A0ABQ3C247_9FLAO</name>
<protein>
    <recommendedName>
        <fullName evidence="4">Lipocalin-like domain-containing protein</fullName>
    </recommendedName>
</protein>
<gene>
    <name evidence="2" type="ORF">GCM10008088_27990</name>
</gene>
<evidence type="ECO:0000313" key="3">
    <source>
        <dbReference type="Proteomes" id="UP000615593"/>
    </source>
</evidence>
<evidence type="ECO:0000313" key="2">
    <source>
        <dbReference type="EMBL" id="GGZ64926.1"/>
    </source>
</evidence>
<proteinExistence type="predicted"/>
<dbReference type="EMBL" id="BMWY01000012">
    <property type="protein sequence ID" value="GGZ64926.1"/>
    <property type="molecule type" value="Genomic_DNA"/>
</dbReference>
<reference evidence="3" key="1">
    <citation type="journal article" date="2019" name="Int. J. Syst. Evol. Microbiol.">
        <title>The Global Catalogue of Microorganisms (GCM) 10K type strain sequencing project: providing services to taxonomists for standard genome sequencing and annotation.</title>
        <authorList>
            <consortium name="The Broad Institute Genomics Platform"/>
            <consortium name="The Broad Institute Genome Sequencing Center for Infectious Disease"/>
            <person name="Wu L."/>
            <person name="Ma J."/>
        </authorList>
    </citation>
    <scope>NUCLEOTIDE SEQUENCE [LARGE SCALE GENOMIC DNA]</scope>
    <source>
        <strain evidence="3">KCTC 12708</strain>
    </source>
</reference>
<evidence type="ECO:0008006" key="4">
    <source>
        <dbReference type="Google" id="ProtNLM"/>
    </source>
</evidence>
<accession>A0ABQ3C247</accession>
<keyword evidence="3" id="KW-1185">Reference proteome</keyword>
<organism evidence="2 3">
    <name type="scientific">Mesonia mobilis</name>
    <dbReference type="NCBI Taxonomy" id="369791"/>
    <lineage>
        <taxon>Bacteria</taxon>
        <taxon>Pseudomonadati</taxon>
        <taxon>Bacteroidota</taxon>
        <taxon>Flavobacteriia</taxon>
        <taxon>Flavobacteriales</taxon>
        <taxon>Flavobacteriaceae</taxon>
        <taxon>Mesonia</taxon>
    </lineage>
</organism>
<dbReference type="GeneID" id="94370463"/>
<feature type="coiled-coil region" evidence="1">
    <location>
        <begin position="158"/>
        <end position="185"/>
    </location>
</feature>
<evidence type="ECO:0000256" key="1">
    <source>
        <dbReference type="SAM" id="Coils"/>
    </source>
</evidence>
<sequence>MKKNFKFIFIFFLISCSFSKQEQKLIGNWYTAKNNRIEAEFQFYNDSLVIYEIFGKRTLKWDIKGDKIRTYYLKENGPVYKYHLDEYKQILNLELIGEESFKLPEFRKAKNAFDFFEKTIDLEIELPECNDELKNISRPSRLNFNIYAGFKHNNFIVKTDSATNLKNLEKEVTKFKNNTRNELKRFLRFNLIADKNITNSQLDSIKNRLKETSIKNIFRTYKNNQIDYKDNLIWFGKNE</sequence>
<keyword evidence="1" id="KW-0175">Coiled coil</keyword>
<comment type="caution">
    <text evidence="2">The sequence shown here is derived from an EMBL/GenBank/DDBJ whole genome shotgun (WGS) entry which is preliminary data.</text>
</comment>
<dbReference type="RefSeq" id="WP_027885834.1">
    <property type="nucleotide sequence ID" value="NZ_BMWY01000012.1"/>
</dbReference>